<dbReference type="KEGG" id="cok:COCCU_10985"/>
<keyword evidence="4" id="KW-1185">Reference proteome</keyword>
<organism evidence="3 4">
    <name type="scientific">Corynebacterium occultum</name>
    <dbReference type="NCBI Taxonomy" id="2675219"/>
    <lineage>
        <taxon>Bacteria</taxon>
        <taxon>Bacillati</taxon>
        <taxon>Actinomycetota</taxon>
        <taxon>Actinomycetes</taxon>
        <taxon>Mycobacteriales</taxon>
        <taxon>Corynebacteriaceae</taxon>
        <taxon>Corynebacterium</taxon>
    </lineage>
</organism>
<feature type="chain" id="PRO_5025460196" evidence="2">
    <location>
        <begin position="28"/>
        <end position="160"/>
    </location>
</feature>
<accession>A0A6B8VRC8</accession>
<evidence type="ECO:0000313" key="4">
    <source>
        <dbReference type="Proteomes" id="UP000424462"/>
    </source>
</evidence>
<sequence length="160" mass="17886" precursor="true">MKNPTWPLLPGILVSVIALSTVSTATADTPRRSSHGSSVSTLVPATESREDARLRDSILDYHLRNGHELNPQLQELADVWLRQTLEGKTNFDDWDQSLVYSDEGEAVGYIARQYLRHADASIARLNKRTPTYPQLMQVGVATGQDARYVYAVETFLLAEQ</sequence>
<keyword evidence="2" id="KW-0732">Signal</keyword>
<gene>
    <name evidence="3" type="ORF">COCCU_10985</name>
</gene>
<proteinExistence type="predicted"/>
<dbReference type="Proteomes" id="UP000424462">
    <property type="component" value="Chromosome"/>
</dbReference>
<evidence type="ECO:0000256" key="2">
    <source>
        <dbReference type="SAM" id="SignalP"/>
    </source>
</evidence>
<evidence type="ECO:0000256" key="1">
    <source>
        <dbReference type="SAM" id="MobiDB-lite"/>
    </source>
</evidence>
<dbReference type="AlphaFoldDB" id="A0A6B8VRC8"/>
<reference evidence="3 4" key="1">
    <citation type="submission" date="2019-11" db="EMBL/GenBank/DDBJ databases">
        <title>Complete genome sequence of Corynebacterium kalinowskii 1959, a novel Corynebacterium species isolated from soil of a small paddock in Vilsendorf, Germany.</title>
        <authorList>
            <person name="Schaffert L."/>
            <person name="Ruwe M."/>
            <person name="Milse J."/>
            <person name="Hanuschka K."/>
            <person name="Ortseifen V."/>
            <person name="Droste J."/>
            <person name="Brandt D."/>
            <person name="Schlueter L."/>
            <person name="Kutter Y."/>
            <person name="Vinke S."/>
            <person name="Viehoefer P."/>
            <person name="Jacob L."/>
            <person name="Luebke N.-C."/>
            <person name="Schulte-Berndt E."/>
            <person name="Hain C."/>
            <person name="Linder M."/>
            <person name="Schmidt P."/>
            <person name="Wollenschlaeger L."/>
            <person name="Luttermann T."/>
            <person name="Thieme E."/>
            <person name="Hassa J."/>
            <person name="Haak M."/>
            <person name="Wittchen M."/>
            <person name="Mentz A."/>
            <person name="Persicke M."/>
            <person name="Busche T."/>
            <person name="Ruckert C."/>
        </authorList>
    </citation>
    <scope>NUCLEOTIDE SEQUENCE [LARGE SCALE GENOMIC DNA]</scope>
    <source>
        <strain evidence="3 4">2039</strain>
    </source>
</reference>
<dbReference type="RefSeq" id="WP_156231531.1">
    <property type="nucleotide sequence ID" value="NZ_CP046455.1"/>
</dbReference>
<name>A0A6B8VRC8_9CORY</name>
<feature type="signal peptide" evidence="2">
    <location>
        <begin position="1"/>
        <end position="27"/>
    </location>
</feature>
<evidence type="ECO:0000313" key="3">
    <source>
        <dbReference type="EMBL" id="QGU08112.1"/>
    </source>
</evidence>
<feature type="region of interest" description="Disordered" evidence="1">
    <location>
        <begin position="25"/>
        <end position="48"/>
    </location>
</feature>
<dbReference type="EMBL" id="CP046455">
    <property type="protein sequence ID" value="QGU08112.1"/>
    <property type="molecule type" value="Genomic_DNA"/>
</dbReference>
<protein>
    <submittedName>
        <fullName evidence="3">Uncharacterized protein</fullName>
    </submittedName>
</protein>